<sequence length="25" mass="2909">MCYNFILLQSPGNCMDRQPTVALFF</sequence>
<organism evidence="1">
    <name type="scientific">Arundo donax</name>
    <name type="common">Giant reed</name>
    <name type="synonym">Donax arundinaceus</name>
    <dbReference type="NCBI Taxonomy" id="35708"/>
    <lineage>
        <taxon>Eukaryota</taxon>
        <taxon>Viridiplantae</taxon>
        <taxon>Streptophyta</taxon>
        <taxon>Embryophyta</taxon>
        <taxon>Tracheophyta</taxon>
        <taxon>Spermatophyta</taxon>
        <taxon>Magnoliopsida</taxon>
        <taxon>Liliopsida</taxon>
        <taxon>Poales</taxon>
        <taxon>Poaceae</taxon>
        <taxon>PACMAD clade</taxon>
        <taxon>Arundinoideae</taxon>
        <taxon>Arundineae</taxon>
        <taxon>Arundo</taxon>
    </lineage>
</organism>
<reference evidence="1" key="1">
    <citation type="submission" date="2014-09" db="EMBL/GenBank/DDBJ databases">
        <authorList>
            <person name="Magalhaes I.L.F."/>
            <person name="Oliveira U."/>
            <person name="Santos F.R."/>
            <person name="Vidigal T.H.D.A."/>
            <person name="Brescovit A.D."/>
            <person name="Santos A.J."/>
        </authorList>
    </citation>
    <scope>NUCLEOTIDE SEQUENCE</scope>
    <source>
        <tissue evidence="1">Shoot tissue taken approximately 20 cm above the soil surface</tissue>
    </source>
</reference>
<accession>A0A0A9A0I5</accession>
<protein>
    <submittedName>
        <fullName evidence="1">Uncharacterized protein</fullName>
    </submittedName>
</protein>
<dbReference type="AlphaFoldDB" id="A0A0A9A0I5"/>
<reference evidence="1" key="2">
    <citation type="journal article" date="2015" name="Data Brief">
        <title>Shoot transcriptome of the giant reed, Arundo donax.</title>
        <authorList>
            <person name="Barrero R.A."/>
            <person name="Guerrero F.D."/>
            <person name="Moolhuijzen P."/>
            <person name="Goolsby J.A."/>
            <person name="Tidwell J."/>
            <person name="Bellgard S.E."/>
            <person name="Bellgard M.I."/>
        </authorList>
    </citation>
    <scope>NUCLEOTIDE SEQUENCE</scope>
    <source>
        <tissue evidence="1">Shoot tissue taken approximately 20 cm above the soil surface</tissue>
    </source>
</reference>
<evidence type="ECO:0000313" key="1">
    <source>
        <dbReference type="EMBL" id="JAD42525.1"/>
    </source>
</evidence>
<dbReference type="EMBL" id="GBRH01255370">
    <property type="protein sequence ID" value="JAD42525.1"/>
    <property type="molecule type" value="Transcribed_RNA"/>
</dbReference>
<proteinExistence type="predicted"/>
<name>A0A0A9A0I5_ARUDO</name>